<proteinExistence type="inferred from homology"/>
<feature type="region of interest" description="Disordered" evidence="10">
    <location>
        <begin position="428"/>
        <end position="538"/>
    </location>
</feature>
<dbReference type="GO" id="GO:0005743">
    <property type="term" value="C:mitochondrial inner membrane"/>
    <property type="evidence" value="ECO:0007669"/>
    <property type="project" value="UniProtKB-SubCell"/>
</dbReference>
<dbReference type="GO" id="GO:0032979">
    <property type="term" value="P:protein insertion into mitochondrial inner membrane from matrix"/>
    <property type="evidence" value="ECO:0007669"/>
    <property type="project" value="TreeGrafter"/>
</dbReference>
<dbReference type="PANTHER" id="PTHR12428:SF66">
    <property type="entry name" value="MITOCHONDRIAL INNER MEMBRANE PROTEIN OXA1L"/>
    <property type="match status" value="1"/>
</dbReference>
<evidence type="ECO:0000256" key="3">
    <source>
        <dbReference type="ARBA" id="ARBA00022692"/>
    </source>
</evidence>
<reference evidence="12" key="1">
    <citation type="journal article" date="2020" name="Stud. Mycol.">
        <title>101 Dothideomycetes genomes: a test case for predicting lifestyles and emergence of pathogens.</title>
        <authorList>
            <person name="Haridas S."/>
            <person name="Albert R."/>
            <person name="Binder M."/>
            <person name="Bloem J."/>
            <person name="Labutti K."/>
            <person name="Salamov A."/>
            <person name="Andreopoulos B."/>
            <person name="Baker S."/>
            <person name="Barry K."/>
            <person name="Bills G."/>
            <person name="Bluhm B."/>
            <person name="Cannon C."/>
            <person name="Castanera R."/>
            <person name="Culley D."/>
            <person name="Daum C."/>
            <person name="Ezra D."/>
            <person name="Gonzalez J."/>
            <person name="Henrissat B."/>
            <person name="Kuo A."/>
            <person name="Liang C."/>
            <person name="Lipzen A."/>
            <person name="Lutzoni F."/>
            <person name="Magnuson J."/>
            <person name="Mondo S."/>
            <person name="Nolan M."/>
            <person name="Ohm R."/>
            <person name="Pangilinan J."/>
            <person name="Park H.-J."/>
            <person name="Ramirez L."/>
            <person name="Alfaro M."/>
            <person name="Sun H."/>
            <person name="Tritt A."/>
            <person name="Yoshinaga Y."/>
            <person name="Zwiers L.-H."/>
            <person name="Turgeon B."/>
            <person name="Goodwin S."/>
            <person name="Spatafora J."/>
            <person name="Crous P."/>
            <person name="Grigoriev I."/>
        </authorList>
    </citation>
    <scope>NUCLEOTIDE SEQUENCE</scope>
    <source>
        <strain evidence="12">CBS 690.94</strain>
    </source>
</reference>
<dbReference type="OrthoDB" id="2148490at2759"/>
<evidence type="ECO:0000256" key="9">
    <source>
        <dbReference type="RuleBase" id="RU003945"/>
    </source>
</evidence>
<evidence type="ECO:0000313" key="12">
    <source>
        <dbReference type="EMBL" id="KAF2448812.1"/>
    </source>
</evidence>
<accession>A0A9P4PRG5</accession>
<dbReference type="EMBL" id="MU001495">
    <property type="protein sequence ID" value="KAF2448812.1"/>
    <property type="molecule type" value="Genomic_DNA"/>
</dbReference>
<dbReference type="Proteomes" id="UP000799764">
    <property type="component" value="Unassembled WGS sequence"/>
</dbReference>
<keyword evidence="8" id="KW-0472">Membrane</keyword>
<keyword evidence="6" id="KW-1133">Transmembrane helix</keyword>
<evidence type="ECO:0000256" key="5">
    <source>
        <dbReference type="ARBA" id="ARBA00022946"/>
    </source>
</evidence>
<keyword evidence="5" id="KW-0809">Transit peptide</keyword>
<feature type="compositionally biased region" description="Polar residues" evidence="10">
    <location>
        <begin position="40"/>
        <end position="52"/>
    </location>
</feature>
<sequence>MLPSRGLPPRQLASLASRQSSALRSATSRKFSSVPRRTALSASSCRTSPLRSSNWRIGASPTPNVILSSSAVRHGSWYAPWTWGRSSTPADASSDLAPQPTPVPEVVPEPVVTTATPELQPAGVDTTAVSANPTYSLDGKTVEDLLEAPTNAAASFIDPTVPLSYWGNLKDLGLDYGWGPSAFFESLLELVYINAELGWAGTIVASALILRSGLFFTFQRWGSDAMAKSAAMKPVLQPLQDEMEEAKRKGDDERVQMLKMKQQSVMKDVGVDVFKSMGTAIAQGVFGYGAWRSLRGISSLPAPGVTTDGWLWFTDLSVADPYYLLPVITGGIMYQVIRKGGETGMQDQTAQTSLQKQVQVGLPIVMAAVTAFQPAAIQLYFFATSVTGAITGYSLRQPGVRRALGIRQLPTPQSNELWSKVARGEIDMNSVKGPDGKVRYQAPTSAASRNKNIPSGIRLKSSASLPAHMRAAPAPEASTEEPKNAWQQLKSTPDKIKGKINKWQDPRDPDVKKKQDAAEKQARDLKKYMDEKKKWGRQ</sequence>
<comment type="similarity">
    <text evidence="2 9">Belongs to the OXA1/ALB3/YidC family.</text>
</comment>
<evidence type="ECO:0000256" key="2">
    <source>
        <dbReference type="ARBA" id="ARBA00009877"/>
    </source>
</evidence>
<name>A0A9P4PRG5_9PLEO</name>
<keyword evidence="13" id="KW-1185">Reference proteome</keyword>
<dbReference type="GO" id="GO:0032977">
    <property type="term" value="F:membrane insertase activity"/>
    <property type="evidence" value="ECO:0007669"/>
    <property type="project" value="InterPro"/>
</dbReference>
<feature type="compositionally biased region" description="Basic and acidic residues" evidence="10">
    <location>
        <begin position="492"/>
        <end position="538"/>
    </location>
</feature>
<evidence type="ECO:0000256" key="10">
    <source>
        <dbReference type="SAM" id="MobiDB-lite"/>
    </source>
</evidence>
<keyword evidence="3 9" id="KW-0812">Transmembrane</keyword>
<keyword evidence="7" id="KW-0496">Mitochondrion</keyword>
<dbReference type="AlphaFoldDB" id="A0A9P4PRG5"/>
<dbReference type="Pfam" id="PF02096">
    <property type="entry name" value="60KD_IMP"/>
    <property type="match status" value="1"/>
</dbReference>
<organism evidence="12 13">
    <name type="scientific">Karstenula rhodostoma CBS 690.94</name>
    <dbReference type="NCBI Taxonomy" id="1392251"/>
    <lineage>
        <taxon>Eukaryota</taxon>
        <taxon>Fungi</taxon>
        <taxon>Dikarya</taxon>
        <taxon>Ascomycota</taxon>
        <taxon>Pezizomycotina</taxon>
        <taxon>Dothideomycetes</taxon>
        <taxon>Pleosporomycetidae</taxon>
        <taxon>Pleosporales</taxon>
        <taxon>Massarineae</taxon>
        <taxon>Didymosphaeriaceae</taxon>
        <taxon>Karstenula</taxon>
    </lineage>
</organism>
<dbReference type="InterPro" id="IPR001708">
    <property type="entry name" value="YidC/ALB3/OXA1/COX18"/>
</dbReference>
<evidence type="ECO:0000256" key="8">
    <source>
        <dbReference type="ARBA" id="ARBA00023136"/>
    </source>
</evidence>
<evidence type="ECO:0000256" key="6">
    <source>
        <dbReference type="ARBA" id="ARBA00022989"/>
    </source>
</evidence>
<comment type="caution">
    <text evidence="12">The sequence shown here is derived from an EMBL/GenBank/DDBJ whole genome shotgun (WGS) entry which is preliminary data.</text>
</comment>
<evidence type="ECO:0000256" key="7">
    <source>
        <dbReference type="ARBA" id="ARBA00023128"/>
    </source>
</evidence>
<comment type="subcellular location">
    <subcellularLocation>
        <location evidence="9">Membrane</location>
        <topology evidence="9">Multi-pass membrane protein</topology>
    </subcellularLocation>
    <subcellularLocation>
        <location evidence="1">Mitochondrion inner membrane</location>
        <topology evidence="1">Multi-pass membrane protein</topology>
    </subcellularLocation>
</comment>
<evidence type="ECO:0000259" key="11">
    <source>
        <dbReference type="Pfam" id="PF02096"/>
    </source>
</evidence>
<feature type="compositionally biased region" description="Low complexity" evidence="10">
    <location>
        <begin position="16"/>
        <end position="29"/>
    </location>
</feature>
<dbReference type="InterPro" id="IPR028055">
    <property type="entry name" value="YidC/Oxa/ALB_C"/>
</dbReference>
<feature type="compositionally biased region" description="Polar residues" evidence="10">
    <location>
        <begin position="442"/>
        <end position="453"/>
    </location>
</feature>
<dbReference type="PANTHER" id="PTHR12428">
    <property type="entry name" value="OXA1"/>
    <property type="match status" value="1"/>
</dbReference>
<dbReference type="CDD" id="cd20069">
    <property type="entry name" value="5TM_Oxa1-like"/>
    <property type="match status" value="1"/>
</dbReference>
<evidence type="ECO:0000256" key="1">
    <source>
        <dbReference type="ARBA" id="ARBA00004448"/>
    </source>
</evidence>
<feature type="region of interest" description="Disordered" evidence="10">
    <location>
        <begin position="16"/>
        <end position="52"/>
    </location>
</feature>
<protein>
    <recommendedName>
        <fullName evidence="11">Membrane insertase YidC/Oxa/ALB C-terminal domain-containing protein</fullName>
    </recommendedName>
</protein>
<gene>
    <name evidence="12" type="ORF">P171DRAFT_381699</name>
</gene>
<evidence type="ECO:0000256" key="4">
    <source>
        <dbReference type="ARBA" id="ARBA00022792"/>
    </source>
</evidence>
<keyword evidence="4" id="KW-0999">Mitochondrion inner membrane</keyword>
<evidence type="ECO:0000313" key="13">
    <source>
        <dbReference type="Proteomes" id="UP000799764"/>
    </source>
</evidence>
<feature type="domain" description="Membrane insertase YidC/Oxa/ALB C-terminal" evidence="11">
    <location>
        <begin position="201"/>
        <end position="390"/>
    </location>
</feature>